<dbReference type="RefSeq" id="WP_111823868.1">
    <property type="nucleotide sequence ID" value="NZ_CAUQLB010000027.1"/>
</dbReference>
<proteinExistence type="predicted"/>
<sequence>MSDAAQIEQQLSMQAAQLMRAAIMIARAFAAREAQARRVAARASLEHARALRAVTEQQRRLAAPLYRAARREDWWDDPKISREERARAVGLAERFAHVDEDARAVAAEAHRRLEAEARAREAAEARAREESRNPRSFRDQRKDEFVDMTLVSVAELAAAAPLVDGEKLEQSLEEILKEIRTDPQATTTQLSDSLAEEVAVDAPKPGDKKLDPLTVYGLMTTQPDEPMSVSDLDSPEMSVNVPAWDSAEARKAWAQHLLDAGIDADGVKAFTVASQAQPAPTQEMLATSVSVPAGRAAAAPLEQTQARHL</sequence>
<dbReference type="GeneID" id="93758548"/>
<name>A0A2X0U6F2_9ACTO</name>
<dbReference type="EMBL" id="UAPR01000004">
    <property type="protein sequence ID" value="SPT55855.1"/>
    <property type="molecule type" value="Genomic_DNA"/>
</dbReference>
<evidence type="ECO:0000313" key="3">
    <source>
        <dbReference type="Proteomes" id="UP000250192"/>
    </source>
</evidence>
<gene>
    <name evidence="2" type="ORF">NCTC9935_01365</name>
</gene>
<keyword evidence="3" id="KW-1185">Reference proteome</keyword>
<reference evidence="2 3" key="1">
    <citation type="submission" date="2018-06" db="EMBL/GenBank/DDBJ databases">
        <authorList>
            <consortium name="Pathogen Informatics"/>
            <person name="Doyle S."/>
        </authorList>
    </citation>
    <scope>NUCLEOTIDE SEQUENCE [LARGE SCALE GENOMIC DNA]</scope>
    <source>
        <strain evidence="2 3">NCTC9935</strain>
    </source>
</reference>
<dbReference type="OrthoDB" id="3268707at2"/>
<protein>
    <submittedName>
        <fullName evidence="2">Uncharacterized protein</fullName>
    </submittedName>
</protein>
<organism evidence="2 3">
    <name type="scientific">Schaalia odontolytica</name>
    <dbReference type="NCBI Taxonomy" id="1660"/>
    <lineage>
        <taxon>Bacteria</taxon>
        <taxon>Bacillati</taxon>
        <taxon>Actinomycetota</taxon>
        <taxon>Actinomycetes</taxon>
        <taxon>Actinomycetales</taxon>
        <taxon>Actinomycetaceae</taxon>
        <taxon>Schaalia</taxon>
    </lineage>
</organism>
<feature type="region of interest" description="Disordered" evidence="1">
    <location>
        <begin position="120"/>
        <end position="140"/>
    </location>
</feature>
<evidence type="ECO:0000256" key="1">
    <source>
        <dbReference type="SAM" id="MobiDB-lite"/>
    </source>
</evidence>
<evidence type="ECO:0000313" key="2">
    <source>
        <dbReference type="EMBL" id="SPT55855.1"/>
    </source>
</evidence>
<dbReference type="AlphaFoldDB" id="A0A2X0U6F2"/>
<dbReference type="Proteomes" id="UP000250192">
    <property type="component" value="Unassembled WGS sequence"/>
</dbReference>
<accession>A0A2X0U6F2</accession>